<reference evidence="2 3" key="1">
    <citation type="journal article" date="2024" name="BMC Biol.">
        <title>Comparative genomics of Ascetosporea gives new insight into the evolutionary basis for animal parasitism in Rhizaria.</title>
        <authorList>
            <person name="Hiltunen Thoren M."/>
            <person name="Onut-Brannstrom I."/>
            <person name="Alfjorden A."/>
            <person name="Peckova H."/>
            <person name="Swords F."/>
            <person name="Hooper C."/>
            <person name="Holzer A.S."/>
            <person name="Bass D."/>
            <person name="Burki F."/>
        </authorList>
    </citation>
    <scope>NUCLEOTIDE SEQUENCE [LARGE SCALE GENOMIC DNA]</scope>
    <source>
        <strain evidence="2">20-A016</strain>
    </source>
</reference>
<feature type="compositionally biased region" description="Polar residues" evidence="1">
    <location>
        <begin position="69"/>
        <end position="85"/>
    </location>
</feature>
<protein>
    <submittedName>
        <fullName evidence="2">Uncharacterized protein</fullName>
    </submittedName>
</protein>
<gene>
    <name evidence="2" type="ORF">MHBO_005200</name>
</gene>
<keyword evidence="3" id="KW-1185">Reference proteome</keyword>
<proteinExistence type="predicted"/>
<name>A0ABV2AV98_9EUKA</name>
<dbReference type="Proteomes" id="UP001439008">
    <property type="component" value="Unassembled WGS sequence"/>
</dbReference>
<evidence type="ECO:0000313" key="3">
    <source>
        <dbReference type="Proteomes" id="UP001439008"/>
    </source>
</evidence>
<organism evidence="2 3">
    <name type="scientific">Bonamia ostreae</name>
    <dbReference type="NCBI Taxonomy" id="126728"/>
    <lineage>
        <taxon>Eukaryota</taxon>
        <taxon>Sar</taxon>
        <taxon>Rhizaria</taxon>
        <taxon>Endomyxa</taxon>
        <taxon>Ascetosporea</taxon>
        <taxon>Haplosporida</taxon>
        <taxon>Bonamia</taxon>
    </lineage>
</organism>
<evidence type="ECO:0000256" key="1">
    <source>
        <dbReference type="SAM" id="MobiDB-lite"/>
    </source>
</evidence>
<comment type="caution">
    <text evidence="2">The sequence shown here is derived from an EMBL/GenBank/DDBJ whole genome shotgun (WGS) entry which is preliminary data.</text>
</comment>
<sequence>MNSAVESISKAAKELGYTIKMDMSGWSGKLGNEIEITLPDGTEKKINTMDHKDAMDQLMNTMSTIFNQPIGQPQTTDVVTGQTVNRGGKLYGRE</sequence>
<evidence type="ECO:0000313" key="2">
    <source>
        <dbReference type="EMBL" id="MES1923599.1"/>
    </source>
</evidence>
<feature type="region of interest" description="Disordered" evidence="1">
    <location>
        <begin position="69"/>
        <end position="94"/>
    </location>
</feature>
<dbReference type="EMBL" id="JBDODL010007108">
    <property type="protein sequence ID" value="MES1923599.1"/>
    <property type="molecule type" value="Genomic_DNA"/>
</dbReference>
<accession>A0ABV2AV98</accession>